<proteinExistence type="predicted"/>
<gene>
    <name evidence="1" type="ORF">UFOVP330_53</name>
</gene>
<organism evidence="1">
    <name type="scientific">uncultured Caudovirales phage</name>
    <dbReference type="NCBI Taxonomy" id="2100421"/>
    <lineage>
        <taxon>Viruses</taxon>
        <taxon>Duplodnaviria</taxon>
        <taxon>Heunggongvirae</taxon>
        <taxon>Uroviricota</taxon>
        <taxon>Caudoviricetes</taxon>
        <taxon>Peduoviridae</taxon>
        <taxon>Maltschvirus</taxon>
        <taxon>Maltschvirus maltsch</taxon>
    </lineage>
</organism>
<dbReference type="EMBL" id="LR796344">
    <property type="protein sequence ID" value="CAB4138439.1"/>
    <property type="molecule type" value="Genomic_DNA"/>
</dbReference>
<reference evidence="1" key="1">
    <citation type="submission" date="2020-04" db="EMBL/GenBank/DDBJ databases">
        <authorList>
            <person name="Chiriac C."/>
            <person name="Salcher M."/>
            <person name="Ghai R."/>
            <person name="Kavagutti S V."/>
        </authorList>
    </citation>
    <scope>NUCLEOTIDE SEQUENCE</scope>
</reference>
<accession>A0A6J5M3H4</accession>
<name>A0A6J5M3H4_9CAUD</name>
<evidence type="ECO:0000313" key="1">
    <source>
        <dbReference type="EMBL" id="CAB4138439.1"/>
    </source>
</evidence>
<sequence length="101" mass="11298">MPYAKGERAWGISDRSGRRYRLREMRKEWNGSLVGPDEYEAKHPQLYPPKAYPDPQALKGPSPDPENGHVYVNAGDWVFPTLPNLAGTMYGLVGQVTVVTP</sequence>
<protein>
    <submittedName>
        <fullName evidence="1">Uncharacterized protein</fullName>
    </submittedName>
</protein>